<dbReference type="Gene3D" id="3.30.1330.60">
    <property type="entry name" value="OmpA-like domain"/>
    <property type="match status" value="1"/>
</dbReference>
<dbReference type="STRING" id="655815.ZPR_3075"/>
<dbReference type="HOGENOM" id="CLU_014978_0_0_10"/>
<dbReference type="CDD" id="cd07185">
    <property type="entry name" value="OmpA_C-like"/>
    <property type="match status" value="1"/>
</dbReference>
<dbReference type="SUPFAM" id="SSF82171">
    <property type="entry name" value="DPP6 N-terminal domain-like"/>
    <property type="match status" value="1"/>
</dbReference>
<organism evidence="6 7">
    <name type="scientific">Zunongwangia profunda (strain DSM 18752 / CCTCC AB 206139 / SM-A87)</name>
    <name type="common">Wangia profunda</name>
    <dbReference type="NCBI Taxonomy" id="655815"/>
    <lineage>
        <taxon>Bacteria</taxon>
        <taxon>Pseudomonadati</taxon>
        <taxon>Bacteroidota</taxon>
        <taxon>Flavobacteriia</taxon>
        <taxon>Flavobacteriales</taxon>
        <taxon>Flavobacteriaceae</taxon>
        <taxon>Zunongwangia</taxon>
    </lineage>
</organism>
<dbReference type="EMBL" id="CP001650">
    <property type="protein sequence ID" value="ADF53394.1"/>
    <property type="molecule type" value="Genomic_DNA"/>
</dbReference>
<feature type="domain" description="OmpA-like" evidence="5">
    <location>
        <begin position="497"/>
        <end position="618"/>
    </location>
</feature>
<dbReference type="PANTHER" id="PTHR30329:SF21">
    <property type="entry name" value="LIPOPROTEIN YIAD-RELATED"/>
    <property type="match status" value="1"/>
</dbReference>
<dbReference type="InterPro" id="IPR006665">
    <property type="entry name" value="OmpA-like"/>
</dbReference>
<evidence type="ECO:0000256" key="2">
    <source>
        <dbReference type="ARBA" id="ARBA00023136"/>
    </source>
</evidence>
<accession>D5BHJ6</accession>
<evidence type="ECO:0000313" key="7">
    <source>
        <dbReference type="Proteomes" id="UP000001654"/>
    </source>
</evidence>
<evidence type="ECO:0000313" key="6">
    <source>
        <dbReference type="EMBL" id="ADF53394.1"/>
    </source>
</evidence>
<keyword evidence="3" id="KW-0998">Cell outer membrane</keyword>
<dbReference type="Gene3D" id="2.60.40.1120">
    <property type="entry name" value="Carboxypeptidase-like, regulatory domain"/>
    <property type="match status" value="1"/>
</dbReference>
<dbReference type="eggNOG" id="COG0457">
    <property type="taxonomic scope" value="Bacteria"/>
</dbReference>
<dbReference type="SUPFAM" id="SSF103088">
    <property type="entry name" value="OmpA-like"/>
    <property type="match status" value="1"/>
</dbReference>
<keyword evidence="7" id="KW-1185">Reference proteome</keyword>
<dbReference type="eggNOG" id="COG2885">
    <property type="taxonomic scope" value="Bacteria"/>
</dbReference>
<gene>
    <name evidence="6" type="ordered locus">ZPR_3075</name>
</gene>
<dbReference type="KEGG" id="zpr:ZPR_3075"/>
<proteinExistence type="predicted"/>
<dbReference type="Pfam" id="PF07676">
    <property type="entry name" value="PD40"/>
    <property type="match status" value="1"/>
</dbReference>
<dbReference type="PANTHER" id="PTHR30329">
    <property type="entry name" value="STATOR ELEMENT OF FLAGELLAR MOTOR COMPLEX"/>
    <property type="match status" value="1"/>
</dbReference>
<dbReference type="SUPFAM" id="SSF49464">
    <property type="entry name" value="Carboxypeptidase regulatory domain-like"/>
    <property type="match status" value="1"/>
</dbReference>
<dbReference type="PRINTS" id="PR01021">
    <property type="entry name" value="OMPADOMAIN"/>
</dbReference>
<evidence type="ECO:0000256" key="4">
    <source>
        <dbReference type="PROSITE-ProRule" id="PRU00473"/>
    </source>
</evidence>
<sequence length="618" mass="70859">MKHADQLFEEMNYIEAAKVYDDYLEKTDKREIETLKNAGDAHYFISKIPQALKWYAQLYKIQGEAMENEYLFKYIQTLRGVQDYEKADALAEIYLKRQKNPMLINRFKEQRKELRDLKEESSDYVLYNLSINSENSDFGAAFYGDQLVYSSSKKNNETSNKIYVWNQQPYLDLYIADRTKNNGELINEQLFMEGLASRYHDATIAFSNALDTIYYTTNMSKNNKWSNKNGVNNFHVMRGHIVEGEVEGIEDLIFNSKEYSVGHPALSADGKYLFFVSDMPGGFGDTDLYMVQLNPDGSMTLPKNLGAQINTEGREMFPYYQNDVLYFSSDGHYGLGGLDIFQAKNLGDFRFSVPQNLGKPVNSSKDDFSYIIAENQEEGYMSSNRSMGKGDDDIYYFTRSCYQLMAGKVLDSLTKKPLANASVIIKNQFDTKIKTVMTDSKGIYLAQVPCNNTFLVTGTKNNYSIAVKSITTGNVHRDTLDGVNFLLSSYNDLVEIDGDEEKIKIDPIFFEFNEYDIRPRAAKQLDHIVYVLESFPEMKIKIESHTDSRGSDTYNLLLSQNRAKSTKNYLISRGIAENRIVSIKGYGEIEILNRCVNGVECNDEEHEENRRSNFIIVK</sequence>
<dbReference type="InterPro" id="IPR011659">
    <property type="entry name" value="WD40"/>
</dbReference>
<evidence type="ECO:0000256" key="1">
    <source>
        <dbReference type="ARBA" id="ARBA00004442"/>
    </source>
</evidence>
<protein>
    <submittedName>
        <fullName evidence="6">OmpA/MotB domain-containing protein</fullName>
    </submittedName>
</protein>
<dbReference type="InterPro" id="IPR006664">
    <property type="entry name" value="OMP_bac"/>
</dbReference>
<keyword evidence="2 4" id="KW-0472">Membrane</keyword>
<dbReference type="InterPro" id="IPR050330">
    <property type="entry name" value="Bact_OuterMem_StrucFunc"/>
</dbReference>
<dbReference type="Pfam" id="PF00691">
    <property type="entry name" value="OmpA"/>
    <property type="match status" value="1"/>
</dbReference>
<dbReference type="AlphaFoldDB" id="D5BHJ6"/>
<comment type="subcellular location">
    <subcellularLocation>
        <location evidence="1">Cell outer membrane</location>
    </subcellularLocation>
</comment>
<dbReference type="GO" id="GO:0009279">
    <property type="term" value="C:cell outer membrane"/>
    <property type="evidence" value="ECO:0007669"/>
    <property type="project" value="UniProtKB-SubCell"/>
</dbReference>
<dbReference type="InterPro" id="IPR008969">
    <property type="entry name" value="CarboxyPept-like_regulatory"/>
</dbReference>
<evidence type="ECO:0000256" key="3">
    <source>
        <dbReference type="ARBA" id="ARBA00023237"/>
    </source>
</evidence>
<dbReference type="PROSITE" id="PS51123">
    <property type="entry name" value="OMPA_2"/>
    <property type="match status" value="1"/>
</dbReference>
<name>D5BHJ6_ZUNPS</name>
<evidence type="ECO:0000259" key="5">
    <source>
        <dbReference type="PROSITE" id="PS51123"/>
    </source>
</evidence>
<dbReference type="Proteomes" id="UP000001654">
    <property type="component" value="Chromosome"/>
</dbReference>
<dbReference type="InterPro" id="IPR036737">
    <property type="entry name" value="OmpA-like_sf"/>
</dbReference>
<reference evidence="6 7" key="1">
    <citation type="journal article" date="2010" name="BMC Genomics">
        <title>The complete genome of Zunongwangia profunda SM-A87 reveals its adaptation to the deep-sea environment and ecological role in sedimentary organic nitrogen degradation.</title>
        <authorList>
            <person name="Qin Q.L."/>
            <person name="Zhang X.Y."/>
            <person name="Wang X.M."/>
            <person name="Liu G.M."/>
            <person name="Chen X.L."/>
            <person name="Xie B.B."/>
            <person name="Dang H.Y."/>
            <person name="Zhou B.C."/>
            <person name="Yu J."/>
            <person name="Zhang Y.Z."/>
        </authorList>
    </citation>
    <scope>NUCLEOTIDE SEQUENCE [LARGE SCALE GENOMIC DNA]</scope>
    <source>
        <strain evidence="7">DSM 18752 / CCTCC AB 206139 / SM-A87</strain>
    </source>
</reference>